<feature type="region of interest" description="Disordered" evidence="1">
    <location>
        <begin position="1"/>
        <end position="20"/>
    </location>
</feature>
<evidence type="ECO:0000313" key="3">
    <source>
        <dbReference type="Proteomes" id="UP000030708"/>
    </source>
</evidence>
<dbReference type="EMBL" id="KI927054">
    <property type="protein sequence ID" value="ETW32816.1"/>
    <property type="molecule type" value="Genomic_DNA"/>
</dbReference>
<organism evidence="2 3">
    <name type="scientific">Plasmodium falciparum Tanzania</name>
    <name type="common">2000708</name>
    <dbReference type="NCBI Taxonomy" id="1036725"/>
    <lineage>
        <taxon>Eukaryota</taxon>
        <taxon>Sar</taxon>
        <taxon>Alveolata</taxon>
        <taxon>Apicomplexa</taxon>
        <taxon>Aconoidasida</taxon>
        <taxon>Haemosporida</taxon>
        <taxon>Plasmodiidae</taxon>
        <taxon>Plasmodium</taxon>
        <taxon>Plasmodium (Laverania)</taxon>
    </lineage>
</organism>
<reference evidence="2 3" key="1">
    <citation type="submission" date="2013-02" db="EMBL/GenBank/DDBJ databases">
        <title>The Genome Annotation of Plasmodium falciparum Tanzania (2000708).</title>
        <authorList>
            <consortium name="The Broad Institute Genome Sequencing Platform"/>
            <consortium name="The Broad Institute Genome Sequencing Center for Infectious Disease"/>
            <person name="Neafsey D."/>
            <person name="Hoffman S."/>
            <person name="Volkman S."/>
            <person name="Rosenthal P."/>
            <person name="Walker B."/>
            <person name="Young S.K."/>
            <person name="Zeng Q."/>
            <person name="Gargeya S."/>
            <person name="Fitzgerald M."/>
            <person name="Haas B."/>
            <person name="Abouelleil A."/>
            <person name="Allen A.W."/>
            <person name="Alvarado L."/>
            <person name="Arachchi H.M."/>
            <person name="Berlin A.M."/>
            <person name="Chapman S.B."/>
            <person name="Gainer-Dewar J."/>
            <person name="Goldberg J."/>
            <person name="Griggs A."/>
            <person name="Gujja S."/>
            <person name="Hansen M."/>
            <person name="Howarth C."/>
            <person name="Imamovic A."/>
            <person name="Ireland A."/>
            <person name="Larimer J."/>
            <person name="McCowan C."/>
            <person name="Murphy C."/>
            <person name="Pearson M."/>
            <person name="Poon T.W."/>
            <person name="Priest M."/>
            <person name="Roberts A."/>
            <person name="Saif S."/>
            <person name="Shea T."/>
            <person name="Sisk P."/>
            <person name="Sykes S."/>
            <person name="Wortman J."/>
            <person name="Nusbaum C."/>
            <person name="Birren B."/>
        </authorList>
    </citation>
    <scope>NUCLEOTIDE SEQUENCE [LARGE SCALE GENOMIC DNA]</scope>
    <source>
        <strain evidence="3">Tanzania (2000708)</strain>
    </source>
</reference>
<feature type="compositionally biased region" description="Low complexity" evidence="1">
    <location>
        <begin position="215"/>
        <end position="232"/>
    </location>
</feature>
<feature type="compositionally biased region" description="Polar residues" evidence="1">
    <location>
        <begin position="150"/>
        <end position="183"/>
    </location>
</feature>
<gene>
    <name evidence="2" type="ORF">PFTANZ_06464</name>
</gene>
<dbReference type="Proteomes" id="UP000030708">
    <property type="component" value="Unassembled WGS sequence"/>
</dbReference>
<name>A0A024VY42_PLAFA</name>
<feature type="compositionally biased region" description="Polar residues" evidence="1">
    <location>
        <begin position="190"/>
        <end position="206"/>
    </location>
</feature>
<feature type="non-terminal residue" evidence="2">
    <location>
        <position position="267"/>
    </location>
</feature>
<feature type="compositionally biased region" description="Polar residues" evidence="1">
    <location>
        <begin position="25"/>
        <end position="41"/>
    </location>
</feature>
<sequence length="267" mass="28510">MVSTSSTCTGLTNGDNYGNGCTVRNNVNSSDSESNTITTHVSGKGENNPLGTKSPQDLHNGLRDNHEQPVTADVKDSSFIPASQIQEEAVPIPQEETMCDGVIYAGDDSPYTQISNDIDINSPKMCPSFNGGRLSNQISHIPRFSKVMSPQSLNSSSEQMLSKMLSMNSVEPSEPLSQGTVVTAQKHLSHAQTLSGPMGSGQPNSESKQEKEKVSTSASPTISSSTSAVSTSNVRAGDFRTGEFSAGEFRRTEARIRRSVEEPFSEG</sequence>
<feature type="region of interest" description="Disordered" evidence="1">
    <location>
        <begin position="150"/>
        <end position="267"/>
    </location>
</feature>
<feature type="compositionally biased region" description="Polar residues" evidence="1">
    <location>
        <begin position="1"/>
        <end position="16"/>
    </location>
</feature>
<reference evidence="2 3" key="2">
    <citation type="submission" date="2013-02" db="EMBL/GenBank/DDBJ databases">
        <title>The Genome Sequence of Plasmodium falciparum Tanzania (2000708).</title>
        <authorList>
            <consortium name="The Broad Institute Genome Sequencing Platform"/>
            <consortium name="The Broad Institute Genome Sequencing Center for Infectious Disease"/>
            <person name="Neafsey D."/>
            <person name="Cheeseman I."/>
            <person name="Volkman S."/>
            <person name="Adams J."/>
            <person name="Walker B."/>
            <person name="Young S.K."/>
            <person name="Zeng Q."/>
            <person name="Gargeya S."/>
            <person name="Fitzgerald M."/>
            <person name="Haas B."/>
            <person name="Abouelleil A."/>
            <person name="Alvarado L."/>
            <person name="Arachchi H.M."/>
            <person name="Berlin A.M."/>
            <person name="Chapman S.B."/>
            <person name="Dewar J."/>
            <person name="Goldberg J."/>
            <person name="Griggs A."/>
            <person name="Gujja S."/>
            <person name="Hansen M."/>
            <person name="Howarth C."/>
            <person name="Imamovic A."/>
            <person name="Larimer J."/>
            <person name="McCowan C."/>
            <person name="Murphy C."/>
            <person name="Neiman D."/>
            <person name="Pearson M."/>
            <person name="Priest M."/>
            <person name="Roberts A."/>
            <person name="Saif S."/>
            <person name="Shea T."/>
            <person name="Sisk P."/>
            <person name="Sykes S."/>
            <person name="Wortman J."/>
            <person name="Nusbaum C."/>
            <person name="Birren B."/>
        </authorList>
    </citation>
    <scope>NUCLEOTIDE SEQUENCE [LARGE SCALE GENOMIC DNA]</scope>
    <source>
        <strain evidence="3">Tanzania (2000708)</strain>
    </source>
</reference>
<protein>
    <submittedName>
        <fullName evidence="2">Uncharacterized protein</fullName>
    </submittedName>
</protein>
<evidence type="ECO:0000313" key="2">
    <source>
        <dbReference type="EMBL" id="ETW32816.1"/>
    </source>
</evidence>
<evidence type="ECO:0000256" key="1">
    <source>
        <dbReference type="SAM" id="MobiDB-lite"/>
    </source>
</evidence>
<proteinExistence type="predicted"/>
<accession>A0A024VY42</accession>
<feature type="compositionally biased region" description="Basic and acidic residues" evidence="1">
    <location>
        <begin position="248"/>
        <end position="261"/>
    </location>
</feature>
<feature type="region of interest" description="Disordered" evidence="1">
    <location>
        <begin position="25"/>
        <end position="64"/>
    </location>
</feature>
<dbReference type="AlphaFoldDB" id="A0A024VY42"/>